<evidence type="ECO:0000256" key="1">
    <source>
        <dbReference type="SAM" id="Phobius"/>
    </source>
</evidence>
<organism evidence="2 3">
    <name type="scientific">Paracoccus hibiscisoli</name>
    <dbReference type="NCBI Taxonomy" id="2023261"/>
    <lineage>
        <taxon>Bacteria</taxon>
        <taxon>Pseudomonadati</taxon>
        <taxon>Pseudomonadota</taxon>
        <taxon>Alphaproteobacteria</taxon>
        <taxon>Rhodobacterales</taxon>
        <taxon>Paracoccaceae</taxon>
        <taxon>Paracoccus</taxon>
    </lineage>
</organism>
<keyword evidence="1" id="KW-1133">Transmembrane helix</keyword>
<proteinExistence type="predicted"/>
<keyword evidence="1" id="KW-0472">Membrane</keyword>
<dbReference type="AlphaFoldDB" id="A0A4U0QWL6"/>
<feature type="transmembrane region" description="Helical" evidence="1">
    <location>
        <begin position="102"/>
        <end position="125"/>
    </location>
</feature>
<evidence type="ECO:0008006" key="4">
    <source>
        <dbReference type="Google" id="ProtNLM"/>
    </source>
</evidence>
<evidence type="ECO:0000313" key="3">
    <source>
        <dbReference type="Proteomes" id="UP000306223"/>
    </source>
</evidence>
<protein>
    <recommendedName>
        <fullName evidence="4">YIP1 family protein</fullName>
    </recommendedName>
</protein>
<dbReference type="Proteomes" id="UP000306223">
    <property type="component" value="Unassembled WGS sequence"/>
</dbReference>
<evidence type="ECO:0000313" key="2">
    <source>
        <dbReference type="EMBL" id="TJZ85982.1"/>
    </source>
</evidence>
<keyword evidence="1" id="KW-0812">Transmembrane</keyword>
<sequence>MVLRVLESWWAPRRVVRGLQAMPDSVQLVVLMLAMLITLIGQGPGLARAAQLDPSIPLDARVGGAALGTVFMMPLLAYAVAGVTGLLSRLTPWRLEPRHARLALFWALLAVAPATLLSGMVAGLIGPSPALTLTRTVAGVGFLFIWGAGIAALARRS</sequence>
<name>A0A4U0QWL6_9RHOB</name>
<accession>A0A4U0QWL6</accession>
<reference evidence="2 3" key="1">
    <citation type="submission" date="2019-04" db="EMBL/GenBank/DDBJ databases">
        <authorList>
            <person name="Li J."/>
        </authorList>
    </citation>
    <scope>NUCLEOTIDE SEQUENCE [LARGE SCALE GENOMIC DNA]</scope>
    <source>
        <strain evidence="2 3">CCTCC AB2016182</strain>
    </source>
</reference>
<dbReference type="OrthoDB" id="7771437at2"/>
<comment type="caution">
    <text evidence="2">The sequence shown here is derived from an EMBL/GenBank/DDBJ whole genome shotgun (WGS) entry which is preliminary data.</text>
</comment>
<gene>
    <name evidence="2" type="ORF">FA740_05695</name>
</gene>
<keyword evidence="3" id="KW-1185">Reference proteome</keyword>
<feature type="transmembrane region" description="Helical" evidence="1">
    <location>
        <begin position="137"/>
        <end position="154"/>
    </location>
</feature>
<dbReference type="EMBL" id="SUNH01000007">
    <property type="protein sequence ID" value="TJZ85982.1"/>
    <property type="molecule type" value="Genomic_DNA"/>
</dbReference>
<feature type="transmembrane region" description="Helical" evidence="1">
    <location>
        <begin position="65"/>
        <end position="90"/>
    </location>
</feature>